<protein>
    <recommendedName>
        <fullName evidence="3">Small metal-binding protein</fullName>
    </recommendedName>
</protein>
<reference evidence="2" key="1">
    <citation type="submission" date="2016-07" db="EMBL/GenBank/DDBJ databases">
        <title>Sequence Frankia sp. strain CcI1.17.</title>
        <authorList>
            <person name="Ghodhbane-Gtari F."/>
            <person name="Swanson E."/>
            <person name="Gueddou A."/>
            <person name="Morris K."/>
            <person name="Hezbri K."/>
            <person name="Ktari A."/>
            <person name="Nouioui I."/>
            <person name="Abebe-Akele F."/>
            <person name="Simpson S."/>
            <person name="Thomas K."/>
            <person name="Gtari M."/>
            <person name="Tisa L.S."/>
            <person name="Hurst S."/>
        </authorList>
    </citation>
    <scope>NUCLEOTIDE SEQUENCE [LARGE SCALE GENOMIC DNA]</scope>
    <source>
        <strain evidence="2">Cc1.17</strain>
    </source>
</reference>
<dbReference type="AlphaFoldDB" id="A0A1S1RD79"/>
<dbReference type="OrthoDB" id="3213531at2"/>
<organism evidence="1 2">
    <name type="scientific">Parafrankia colletiae</name>
    <dbReference type="NCBI Taxonomy" id="573497"/>
    <lineage>
        <taxon>Bacteria</taxon>
        <taxon>Bacillati</taxon>
        <taxon>Actinomycetota</taxon>
        <taxon>Actinomycetes</taxon>
        <taxon>Frankiales</taxon>
        <taxon>Frankiaceae</taxon>
        <taxon>Parafrankia</taxon>
    </lineage>
</organism>
<name>A0A1S1RD79_9ACTN</name>
<proteinExistence type="predicted"/>
<sequence>MRRNRFWTAQALMGPRPAGDAAGRVREVTVVRPVAMKEFYCGAIIHGCETRLVAAGEEEILAAVDTHARVDHGMTDVPDDLVEQVRRGIRNVRPAAYND</sequence>
<accession>A0A1S1RD79</accession>
<gene>
    <name evidence="1" type="ORF">CC117_09965</name>
</gene>
<evidence type="ECO:0000313" key="1">
    <source>
        <dbReference type="EMBL" id="OHV43996.1"/>
    </source>
</evidence>
<dbReference type="Proteomes" id="UP000179627">
    <property type="component" value="Unassembled WGS sequence"/>
</dbReference>
<dbReference type="Pfam" id="PF06348">
    <property type="entry name" value="DUF1059"/>
    <property type="match status" value="1"/>
</dbReference>
<dbReference type="InterPro" id="IPR009409">
    <property type="entry name" value="DUF1059"/>
</dbReference>
<evidence type="ECO:0008006" key="3">
    <source>
        <dbReference type="Google" id="ProtNLM"/>
    </source>
</evidence>
<evidence type="ECO:0000313" key="2">
    <source>
        <dbReference type="Proteomes" id="UP000179627"/>
    </source>
</evidence>
<dbReference type="EMBL" id="MBLM01000025">
    <property type="protein sequence ID" value="OHV43996.1"/>
    <property type="molecule type" value="Genomic_DNA"/>
</dbReference>
<dbReference type="RefSeq" id="WP_071082482.1">
    <property type="nucleotide sequence ID" value="NZ_MBLM01000025.1"/>
</dbReference>
<comment type="caution">
    <text evidence="1">The sequence shown here is derived from an EMBL/GenBank/DDBJ whole genome shotgun (WGS) entry which is preliminary data.</text>
</comment>
<keyword evidence="2" id="KW-1185">Reference proteome</keyword>